<proteinExistence type="predicted"/>
<keyword evidence="3" id="KW-1185">Reference proteome</keyword>
<gene>
    <name evidence="2" type="ORF">SAMN04487997_0161</name>
</gene>
<protein>
    <submittedName>
        <fullName evidence="2">Uncharacterized protein</fullName>
    </submittedName>
</protein>
<evidence type="ECO:0000313" key="3">
    <source>
        <dbReference type="Proteomes" id="UP000199420"/>
    </source>
</evidence>
<reference evidence="2 3" key="1">
    <citation type="submission" date="2016-10" db="EMBL/GenBank/DDBJ databases">
        <authorList>
            <person name="de Groot N.N."/>
        </authorList>
    </citation>
    <scope>NUCLEOTIDE SEQUENCE [LARGE SCALE GENOMIC DNA]</scope>
    <source>
        <strain evidence="2 3">DSM 26515</strain>
    </source>
</reference>
<sequence length="104" mass="11234">MADPMLAELDEVKWLRDAAAGIALEGHAGWGNACIFGAECIERLQSTLADMAKRLEAAERDAAVIREVVGNWRVLERVSGNSFERGAFKLCADQINAATQEGEG</sequence>
<organism evidence="2 3">
    <name type="scientific">Frateuria terrea</name>
    <dbReference type="NCBI Taxonomy" id="529704"/>
    <lineage>
        <taxon>Bacteria</taxon>
        <taxon>Pseudomonadati</taxon>
        <taxon>Pseudomonadota</taxon>
        <taxon>Gammaproteobacteria</taxon>
        <taxon>Lysobacterales</taxon>
        <taxon>Rhodanobacteraceae</taxon>
        <taxon>Frateuria</taxon>
    </lineage>
</organism>
<evidence type="ECO:0000313" key="2">
    <source>
        <dbReference type="EMBL" id="SEJ54573.1"/>
    </source>
</evidence>
<dbReference type="AlphaFoldDB" id="A0A1H6ZM22"/>
<dbReference type="Proteomes" id="UP000199420">
    <property type="component" value="Unassembled WGS sequence"/>
</dbReference>
<evidence type="ECO:0000256" key="1">
    <source>
        <dbReference type="SAM" id="Coils"/>
    </source>
</evidence>
<feature type="coiled-coil region" evidence="1">
    <location>
        <begin position="41"/>
        <end position="68"/>
    </location>
</feature>
<accession>A0A1H6ZM22</accession>
<dbReference type="EMBL" id="FNYC01000012">
    <property type="protein sequence ID" value="SEJ54573.1"/>
    <property type="molecule type" value="Genomic_DNA"/>
</dbReference>
<keyword evidence="1" id="KW-0175">Coiled coil</keyword>
<name>A0A1H6ZM22_9GAMM</name>
<dbReference type="STRING" id="529704.SAMN02927913_2229"/>